<feature type="region of interest" description="Disordered" evidence="1">
    <location>
        <begin position="204"/>
        <end position="305"/>
    </location>
</feature>
<evidence type="ECO:0000313" key="2">
    <source>
        <dbReference type="EMBL" id="GHF34718.1"/>
    </source>
</evidence>
<gene>
    <name evidence="2" type="ORF">GCM10018772_70320</name>
</gene>
<keyword evidence="3" id="KW-1185">Reference proteome</keyword>
<dbReference type="Proteomes" id="UP000630718">
    <property type="component" value="Unassembled WGS sequence"/>
</dbReference>
<reference evidence="2" key="2">
    <citation type="submission" date="2020-09" db="EMBL/GenBank/DDBJ databases">
        <authorList>
            <person name="Sun Q."/>
            <person name="Ohkuma M."/>
        </authorList>
    </citation>
    <scope>NUCLEOTIDE SEQUENCE</scope>
    <source>
        <strain evidence="2">JCM 4477</strain>
    </source>
</reference>
<proteinExistence type="predicted"/>
<evidence type="ECO:0000256" key="1">
    <source>
        <dbReference type="SAM" id="MobiDB-lite"/>
    </source>
</evidence>
<reference evidence="2" key="1">
    <citation type="journal article" date="2014" name="Int. J. Syst. Evol. Microbiol.">
        <title>Complete genome sequence of Corynebacterium casei LMG S-19264T (=DSM 44701T), isolated from a smear-ripened cheese.</title>
        <authorList>
            <consortium name="US DOE Joint Genome Institute (JGI-PGF)"/>
            <person name="Walter F."/>
            <person name="Albersmeier A."/>
            <person name="Kalinowski J."/>
            <person name="Ruckert C."/>
        </authorList>
    </citation>
    <scope>NUCLEOTIDE SEQUENCE</scope>
    <source>
        <strain evidence="2">JCM 4477</strain>
    </source>
</reference>
<evidence type="ECO:0000313" key="3">
    <source>
        <dbReference type="Proteomes" id="UP000630718"/>
    </source>
</evidence>
<comment type="caution">
    <text evidence="2">The sequence shown here is derived from an EMBL/GenBank/DDBJ whole genome shotgun (WGS) entry which is preliminary data.</text>
</comment>
<protein>
    <submittedName>
        <fullName evidence="2">Uncharacterized protein</fullName>
    </submittedName>
</protein>
<sequence length="434" mass="47667">MKRPKKALAAAVQPDDEELFEFSGTITDYWSYTQIRDYVMLMPGMTHTAYRLYSLLRSMIAEASRRRDEPWNGGMRRMTIDQLCWLLPGPKDKPISVSTMYETLGTLEELNLVVPKDALEVEGISQLKGKQRAAKGISRGFIVNDLRPDAAYTGWRNAWDKLDAYRPDWRENPPAPPTHLTEIETTPNGQIRARVRLVDAHGEPFQKTGTPQVGAPETVSFQKTGTPAQKTGTPAQISGTDLPLTSENDHPLRSSLEEASLSGDPGAPTVPSVTAGTGTERGEETSASPENDTAPSAAAEEPDTHDDVRVAEAWIASRQKHGHGVPARSRVAMIRDAAALLADGIDVEHLVAAAADMGSRANWYSLERHLERFVPPKTVVPGQRPAMPDWCGKCNDGMEPRQPGQRMREGDDGRLVRCECHPSHPSNARESVLA</sequence>
<dbReference type="RefSeq" id="WP_190208539.1">
    <property type="nucleotide sequence ID" value="NZ_BNBI01000025.1"/>
</dbReference>
<name>A0A919B0D5_9ACTN</name>
<organism evidence="2 3">
    <name type="scientific">Streptomyces fumanus</name>
    <dbReference type="NCBI Taxonomy" id="67302"/>
    <lineage>
        <taxon>Bacteria</taxon>
        <taxon>Bacillati</taxon>
        <taxon>Actinomycetota</taxon>
        <taxon>Actinomycetes</taxon>
        <taxon>Kitasatosporales</taxon>
        <taxon>Streptomycetaceae</taxon>
        <taxon>Streptomyces</taxon>
    </lineage>
</organism>
<dbReference type="AlphaFoldDB" id="A0A919B0D5"/>
<feature type="region of interest" description="Disordered" evidence="1">
    <location>
        <begin position="170"/>
        <end position="190"/>
    </location>
</feature>
<dbReference type="EMBL" id="BNBI01000025">
    <property type="protein sequence ID" value="GHF34718.1"/>
    <property type="molecule type" value="Genomic_DNA"/>
</dbReference>
<feature type="compositionally biased region" description="Polar residues" evidence="1">
    <location>
        <begin position="219"/>
        <end position="246"/>
    </location>
</feature>
<feature type="compositionally biased region" description="Basic and acidic residues" evidence="1">
    <location>
        <begin position="247"/>
        <end position="256"/>
    </location>
</feature>
<accession>A0A919B0D5</accession>